<gene>
    <name evidence="2" type="ORF">D1223_04020</name>
</gene>
<dbReference type="EMBL" id="QWFX01000005">
    <property type="protein sequence ID" value="RIJ33018.1"/>
    <property type="molecule type" value="Genomic_DNA"/>
</dbReference>
<evidence type="ECO:0000259" key="1">
    <source>
        <dbReference type="Pfam" id="PF05299"/>
    </source>
</evidence>
<comment type="caution">
    <text evidence="2">The sequence shown here is derived from an EMBL/GenBank/DDBJ whole genome shotgun (WGS) entry which is preliminary data.</text>
</comment>
<feature type="domain" description="Peptidase M61 catalytic" evidence="1">
    <location>
        <begin position="400"/>
        <end position="448"/>
    </location>
</feature>
<dbReference type="Proteomes" id="UP000266385">
    <property type="component" value="Unassembled WGS sequence"/>
</dbReference>
<evidence type="ECO:0000313" key="2">
    <source>
        <dbReference type="EMBL" id="RIJ33018.1"/>
    </source>
</evidence>
<dbReference type="InterPro" id="IPR007963">
    <property type="entry name" value="Peptidase_M61_catalytic"/>
</dbReference>
<dbReference type="AlphaFoldDB" id="A0A399RP92"/>
<keyword evidence="3" id="KW-1185">Reference proteome</keyword>
<dbReference type="Gene3D" id="1.10.390.10">
    <property type="entry name" value="Neutral Protease Domain 2"/>
    <property type="match status" value="1"/>
</dbReference>
<dbReference type="SUPFAM" id="SSF55486">
    <property type="entry name" value="Metalloproteases ('zincins'), catalytic domain"/>
    <property type="match status" value="1"/>
</dbReference>
<accession>A0A399RP92</accession>
<protein>
    <recommendedName>
        <fullName evidence="1">Peptidase M61 catalytic domain-containing protein</fullName>
    </recommendedName>
</protein>
<organism evidence="2 3">
    <name type="scientific">Henriciella mobilis</name>
    <dbReference type="NCBI Taxonomy" id="2305467"/>
    <lineage>
        <taxon>Bacteria</taxon>
        <taxon>Pseudomonadati</taxon>
        <taxon>Pseudomonadota</taxon>
        <taxon>Alphaproteobacteria</taxon>
        <taxon>Hyphomonadales</taxon>
        <taxon>Hyphomonadaceae</taxon>
        <taxon>Henriciella</taxon>
    </lineage>
</organism>
<dbReference type="InterPro" id="IPR027268">
    <property type="entry name" value="Peptidase_M4/M1_CTD_sf"/>
</dbReference>
<reference evidence="2 3" key="1">
    <citation type="submission" date="2018-08" db="EMBL/GenBank/DDBJ databases">
        <title>Henriciella mobilis sp. nov., isolated from seawater.</title>
        <authorList>
            <person name="Cheng H."/>
            <person name="Wu Y.-H."/>
            <person name="Xu X.-W."/>
            <person name="Guo L.-L."/>
        </authorList>
    </citation>
    <scope>NUCLEOTIDE SEQUENCE [LARGE SCALE GENOMIC DNA]</scope>
    <source>
        <strain evidence="2 3">JN25</strain>
    </source>
</reference>
<proteinExistence type="predicted"/>
<evidence type="ECO:0000313" key="3">
    <source>
        <dbReference type="Proteomes" id="UP000266385"/>
    </source>
</evidence>
<sequence length="588" mass="64719">MKSCRARWKGGLVRIAFVCPSCEKAFDEQAGPFGTGVTMQAVNEAFSEQKWSRLVEVGVLTIPGIILVSCQMAEPKVETPPPATASTPAVELVAGTDTPLYALTLKPELDKNGVVEAIEVSSQLTGGLADGEERLKLFAPVVYVNVMGIADRVTELDVRDASGAIDFTIEEDDPVPGGYPYFRHWTAKRDVTFPVSINYRALVQPEGGPGGPAFGIRPSVGGISGAGAGFMLVPSNAASQESILEWDLSGFDAPSLGVTTFGDGRAVVEGPPPAIMQGWYMAGPVEHYPDDVIEGDFHAYWLGDFPFDEREGMSFTAKMYDYFEGYFEHLDPAPEYRVFMRLLQTPPYGGGTALANSFMLSRGPVQPEEEKNEDYGDIRMVFVHELLHQWVGSVEGGSIDENWWSEGLTTYYQYTLPFKAGEIAFEEYVEGINRLSRNFYTNPGRDWSIAEIKKVGFDDNDIRHVPYQRGALYFADLDARIRAASGGERDLHSFLSDVFVARETGDIALTPDKWRELVREQTGEDETAFHKALHVDGMVFFPAAGSFGPCVVGERVTLEQDGESFDAMQWLPASDADPKTCRFVTNED</sequence>
<dbReference type="Pfam" id="PF05299">
    <property type="entry name" value="Peptidase_M61"/>
    <property type="match status" value="1"/>
</dbReference>
<name>A0A399RP92_9PROT</name>